<sequence length="51" mass="6037">MPRLGGLAGRVKYTCGFTEVLPQYRVITRSLLRLNIRSIETIQWMFKCWPH</sequence>
<accession>A0A9K3H4B9</accession>
<dbReference type="EMBL" id="MNCJ02000330">
    <property type="protein sequence ID" value="KAF5764334.1"/>
    <property type="molecule type" value="Genomic_DNA"/>
</dbReference>
<reference evidence="1" key="1">
    <citation type="journal article" date="2017" name="Nature">
        <title>The sunflower genome provides insights into oil metabolism, flowering and Asterid evolution.</title>
        <authorList>
            <person name="Badouin H."/>
            <person name="Gouzy J."/>
            <person name="Grassa C.J."/>
            <person name="Murat F."/>
            <person name="Staton S.E."/>
            <person name="Cottret L."/>
            <person name="Lelandais-Briere C."/>
            <person name="Owens G.L."/>
            <person name="Carrere S."/>
            <person name="Mayjonade B."/>
            <person name="Legrand L."/>
            <person name="Gill N."/>
            <person name="Kane N.C."/>
            <person name="Bowers J.E."/>
            <person name="Hubner S."/>
            <person name="Bellec A."/>
            <person name="Berard A."/>
            <person name="Berges H."/>
            <person name="Blanchet N."/>
            <person name="Boniface M.C."/>
            <person name="Brunel D."/>
            <person name="Catrice O."/>
            <person name="Chaidir N."/>
            <person name="Claudel C."/>
            <person name="Donnadieu C."/>
            <person name="Faraut T."/>
            <person name="Fievet G."/>
            <person name="Helmstetter N."/>
            <person name="King M."/>
            <person name="Knapp S.J."/>
            <person name="Lai Z."/>
            <person name="Le Paslier M.C."/>
            <person name="Lippi Y."/>
            <person name="Lorenzon L."/>
            <person name="Mandel J.R."/>
            <person name="Marage G."/>
            <person name="Marchand G."/>
            <person name="Marquand E."/>
            <person name="Bret-Mestries E."/>
            <person name="Morien E."/>
            <person name="Nambeesan S."/>
            <person name="Nguyen T."/>
            <person name="Pegot-Espagnet P."/>
            <person name="Pouilly N."/>
            <person name="Raftis F."/>
            <person name="Sallet E."/>
            <person name="Schiex T."/>
            <person name="Thomas J."/>
            <person name="Vandecasteele C."/>
            <person name="Vares D."/>
            <person name="Vear F."/>
            <person name="Vautrin S."/>
            <person name="Crespi M."/>
            <person name="Mangin B."/>
            <person name="Burke J.M."/>
            <person name="Salse J."/>
            <person name="Munos S."/>
            <person name="Vincourt P."/>
            <person name="Rieseberg L.H."/>
            <person name="Langlade N.B."/>
        </authorList>
    </citation>
    <scope>NUCLEOTIDE SEQUENCE</scope>
    <source>
        <tissue evidence="1">Leaves</tissue>
    </source>
</reference>
<evidence type="ECO:0000313" key="2">
    <source>
        <dbReference type="Proteomes" id="UP000215914"/>
    </source>
</evidence>
<dbReference type="AlphaFoldDB" id="A0A9K3H4B9"/>
<keyword evidence="2" id="KW-1185">Reference proteome</keyword>
<protein>
    <submittedName>
        <fullName evidence="1">Uncharacterized protein</fullName>
    </submittedName>
</protein>
<name>A0A9K3H4B9_HELAN</name>
<comment type="caution">
    <text evidence="1">The sequence shown here is derived from an EMBL/GenBank/DDBJ whole genome shotgun (WGS) entry which is preliminary data.</text>
</comment>
<proteinExistence type="predicted"/>
<dbReference type="Gramene" id="mRNA:HanXRQr2_Chr15g0690851">
    <property type="protein sequence ID" value="mRNA:HanXRQr2_Chr15g0690851"/>
    <property type="gene ID" value="HanXRQr2_Chr15g0690851"/>
</dbReference>
<organism evidence="1 2">
    <name type="scientific">Helianthus annuus</name>
    <name type="common">Common sunflower</name>
    <dbReference type="NCBI Taxonomy" id="4232"/>
    <lineage>
        <taxon>Eukaryota</taxon>
        <taxon>Viridiplantae</taxon>
        <taxon>Streptophyta</taxon>
        <taxon>Embryophyta</taxon>
        <taxon>Tracheophyta</taxon>
        <taxon>Spermatophyta</taxon>
        <taxon>Magnoliopsida</taxon>
        <taxon>eudicotyledons</taxon>
        <taxon>Gunneridae</taxon>
        <taxon>Pentapetalae</taxon>
        <taxon>asterids</taxon>
        <taxon>campanulids</taxon>
        <taxon>Asterales</taxon>
        <taxon>Asteraceae</taxon>
        <taxon>Asteroideae</taxon>
        <taxon>Heliantheae alliance</taxon>
        <taxon>Heliantheae</taxon>
        <taxon>Helianthus</taxon>
    </lineage>
</organism>
<gene>
    <name evidence="1" type="ORF">HanXRQr2_Chr15g0690851</name>
</gene>
<evidence type="ECO:0000313" key="1">
    <source>
        <dbReference type="EMBL" id="KAF5764334.1"/>
    </source>
</evidence>
<reference evidence="1" key="2">
    <citation type="submission" date="2020-06" db="EMBL/GenBank/DDBJ databases">
        <title>Helianthus annuus Genome sequencing and assembly Release 2.</title>
        <authorList>
            <person name="Gouzy J."/>
            <person name="Langlade N."/>
            <person name="Munos S."/>
        </authorList>
    </citation>
    <scope>NUCLEOTIDE SEQUENCE</scope>
    <source>
        <tissue evidence="1">Leaves</tissue>
    </source>
</reference>
<dbReference type="Proteomes" id="UP000215914">
    <property type="component" value="Unassembled WGS sequence"/>
</dbReference>